<organism evidence="1 2">
    <name type="scientific">Pleurotus eryngii</name>
    <name type="common">Boletus of the steppes</name>
    <dbReference type="NCBI Taxonomy" id="5323"/>
    <lineage>
        <taxon>Eukaryota</taxon>
        <taxon>Fungi</taxon>
        <taxon>Dikarya</taxon>
        <taxon>Basidiomycota</taxon>
        <taxon>Agaricomycotina</taxon>
        <taxon>Agaricomycetes</taxon>
        <taxon>Agaricomycetidae</taxon>
        <taxon>Agaricales</taxon>
        <taxon>Pleurotineae</taxon>
        <taxon>Pleurotaceae</taxon>
        <taxon>Pleurotus</taxon>
    </lineage>
</organism>
<sequence>MSPSHVGVLNILIWSRPRLDAGTAVARAQTHSQSFQCVEHLLQRLATDGLPIQPRRPPHPNHTMLHPASLHALKTFQELVKLLPSTEQAKVRKPATCRSLPSGELDKLITDL</sequence>
<name>A0A9P5ZY05_PLEER</name>
<accession>A0A9P5ZY05</accession>
<keyword evidence="2" id="KW-1185">Reference proteome</keyword>
<proteinExistence type="predicted"/>
<dbReference type="AlphaFoldDB" id="A0A9P5ZY05"/>
<protein>
    <submittedName>
        <fullName evidence="1">Uncharacterized protein</fullName>
    </submittedName>
</protein>
<dbReference type="EMBL" id="MU154561">
    <property type="protein sequence ID" value="KAF9495557.1"/>
    <property type="molecule type" value="Genomic_DNA"/>
</dbReference>
<comment type="caution">
    <text evidence="1">The sequence shown here is derived from an EMBL/GenBank/DDBJ whole genome shotgun (WGS) entry which is preliminary data.</text>
</comment>
<gene>
    <name evidence="1" type="ORF">BDN71DRAFT_1447475</name>
</gene>
<dbReference type="Proteomes" id="UP000807025">
    <property type="component" value="Unassembled WGS sequence"/>
</dbReference>
<evidence type="ECO:0000313" key="1">
    <source>
        <dbReference type="EMBL" id="KAF9495557.1"/>
    </source>
</evidence>
<evidence type="ECO:0000313" key="2">
    <source>
        <dbReference type="Proteomes" id="UP000807025"/>
    </source>
</evidence>
<reference evidence="1" key="1">
    <citation type="submission" date="2020-11" db="EMBL/GenBank/DDBJ databases">
        <authorList>
            <consortium name="DOE Joint Genome Institute"/>
            <person name="Ahrendt S."/>
            <person name="Riley R."/>
            <person name="Andreopoulos W."/>
            <person name="Labutti K."/>
            <person name="Pangilinan J."/>
            <person name="Ruiz-Duenas F.J."/>
            <person name="Barrasa J.M."/>
            <person name="Sanchez-Garcia M."/>
            <person name="Camarero S."/>
            <person name="Miyauchi S."/>
            <person name="Serrano A."/>
            <person name="Linde D."/>
            <person name="Babiker R."/>
            <person name="Drula E."/>
            <person name="Ayuso-Fernandez I."/>
            <person name="Pacheco R."/>
            <person name="Padilla G."/>
            <person name="Ferreira P."/>
            <person name="Barriuso J."/>
            <person name="Kellner H."/>
            <person name="Castanera R."/>
            <person name="Alfaro M."/>
            <person name="Ramirez L."/>
            <person name="Pisabarro A.G."/>
            <person name="Kuo A."/>
            <person name="Tritt A."/>
            <person name="Lipzen A."/>
            <person name="He G."/>
            <person name="Yan M."/>
            <person name="Ng V."/>
            <person name="Cullen D."/>
            <person name="Martin F."/>
            <person name="Rosso M.-N."/>
            <person name="Henrissat B."/>
            <person name="Hibbett D."/>
            <person name="Martinez A.T."/>
            <person name="Grigoriev I.V."/>
        </authorList>
    </citation>
    <scope>NUCLEOTIDE SEQUENCE</scope>
    <source>
        <strain evidence="1">ATCC 90797</strain>
    </source>
</reference>